<reference evidence="2 3" key="1">
    <citation type="submission" date="2019-02" db="EMBL/GenBank/DDBJ databases">
        <title>Deep-cultivation of Planctomycetes and their phenomic and genomic characterization uncovers novel biology.</title>
        <authorList>
            <person name="Wiegand S."/>
            <person name="Jogler M."/>
            <person name="Boedeker C."/>
            <person name="Pinto D."/>
            <person name="Vollmers J."/>
            <person name="Rivas-Marin E."/>
            <person name="Kohn T."/>
            <person name="Peeters S.H."/>
            <person name="Heuer A."/>
            <person name="Rast P."/>
            <person name="Oberbeckmann S."/>
            <person name="Bunk B."/>
            <person name="Jeske O."/>
            <person name="Meyerdierks A."/>
            <person name="Storesund J.E."/>
            <person name="Kallscheuer N."/>
            <person name="Luecker S."/>
            <person name="Lage O.M."/>
            <person name="Pohl T."/>
            <person name="Merkel B.J."/>
            <person name="Hornburger P."/>
            <person name="Mueller R.-W."/>
            <person name="Bruemmer F."/>
            <person name="Labrenz M."/>
            <person name="Spormann A.M."/>
            <person name="Op Den Camp H."/>
            <person name="Overmann J."/>
            <person name="Amann R."/>
            <person name="Jetten M.S.M."/>
            <person name="Mascher T."/>
            <person name="Medema M.H."/>
            <person name="Devos D.P."/>
            <person name="Kaster A.-K."/>
            <person name="Ovreas L."/>
            <person name="Rohde M."/>
            <person name="Galperin M.Y."/>
            <person name="Jogler C."/>
        </authorList>
    </citation>
    <scope>NUCLEOTIDE SEQUENCE [LARGE SCALE GENOMIC DNA]</scope>
    <source>
        <strain evidence="2 3">CA85</strain>
    </source>
</reference>
<feature type="transmembrane region" description="Helical" evidence="1">
    <location>
        <begin position="12"/>
        <end position="30"/>
    </location>
</feature>
<sequence length="139" mass="15630">METLSQSSRFVFWCTAPFLIAFMVLFPFLMQSSEPSGWMVVVGCQVFAMFVLLGLYDSKRFWWCWRAVGAMVFLAYVAYLIYAIAQGRWVRGPATVLKAMLGLLAFGVPGIIYAIRGSSTLHDNAEIGDPYEDPFDTES</sequence>
<feature type="transmembrane region" description="Helical" evidence="1">
    <location>
        <begin position="63"/>
        <end position="84"/>
    </location>
</feature>
<proteinExistence type="predicted"/>
<name>A0A5C5XQ71_9BACT</name>
<evidence type="ECO:0000313" key="3">
    <source>
        <dbReference type="Proteomes" id="UP000318053"/>
    </source>
</evidence>
<comment type="caution">
    <text evidence="2">The sequence shown here is derived from an EMBL/GenBank/DDBJ whole genome shotgun (WGS) entry which is preliminary data.</text>
</comment>
<evidence type="ECO:0000256" key="1">
    <source>
        <dbReference type="SAM" id="Phobius"/>
    </source>
</evidence>
<feature type="transmembrane region" description="Helical" evidence="1">
    <location>
        <begin position="96"/>
        <end position="115"/>
    </location>
</feature>
<dbReference type="EMBL" id="SJPK01000009">
    <property type="protein sequence ID" value="TWT64788.1"/>
    <property type="molecule type" value="Genomic_DNA"/>
</dbReference>
<keyword evidence="3" id="KW-1185">Reference proteome</keyword>
<dbReference type="AlphaFoldDB" id="A0A5C5XQ71"/>
<accession>A0A5C5XQ71</accession>
<dbReference type="Proteomes" id="UP000318053">
    <property type="component" value="Unassembled WGS sequence"/>
</dbReference>
<keyword evidence="1" id="KW-0472">Membrane</keyword>
<organism evidence="2 3">
    <name type="scientific">Allorhodopirellula solitaria</name>
    <dbReference type="NCBI Taxonomy" id="2527987"/>
    <lineage>
        <taxon>Bacteria</taxon>
        <taxon>Pseudomonadati</taxon>
        <taxon>Planctomycetota</taxon>
        <taxon>Planctomycetia</taxon>
        <taxon>Pirellulales</taxon>
        <taxon>Pirellulaceae</taxon>
        <taxon>Allorhodopirellula</taxon>
    </lineage>
</organism>
<protein>
    <recommendedName>
        <fullName evidence="4">Transmembrane protein</fullName>
    </recommendedName>
</protein>
<gene>
    <name evidence="2" type="ORF">CA85_35730</name>
</gene>
<evidence type="ECO:0008006" key="4">
    <source>
        <dbReference type="Google" id="ProtNLM"/>
    </source>
</evidence>
<evidence type="ECO:0000313" key="2">
    <source>
        <dbReference type="EMBL" id="TWT64788.1"/>
    </source>
</evidence>
<keyword evidence="1" id="KW-0812">Transmembrane</keyword>
<feature type="transmembrane region" description="Helical" evidence="1">
    <location>
        <begin position="36"/>
        <end position="56"/>
    </location>
</feature>
<keyword evidence="1" id="KW-1133">Transmembrane helix</keyword>